<evidence type="ECO:0000256" key="1">
    <source>
        <dbReference type="ARBA" id="ARBA00022475"/>
    </source>
</evidence>
<feature type="non-terminal residue" evidence="7">
    <location>
        <position position="1"/>
    </location>
</feature>
<dbReference type="Proteomes" id="UP000319771">
    <property type="component" value="Unassembled WGS sequence"/>
</dbReference>
<accession>A0A538U371</accession>
<evidence type="ECO:0000313" key="8">
    <source>
        <dbReference type="Proteomes" id="UP000319771"/>
    </source>
</evidence>
<dbReference type="Gene3D" id="3.40.50.410">
    <property type="entry name" value="von Willebrand factor, type A domain"/>
    <property type="match status" value="1"/>
</dbReference>
<keyword evidence="2 5" id="KW-0812">Transmembrane</keyword>
<reference evidence="7 8" key="1">
    <citation type="journal article" date="2019" name="Nat. Microbiol.">
        <title>Mediterranean grassland soil C-N compound turnover is dependent on rainfall and depth, and is mediated by genomically divergent microorganisms.</title>
        <authorList>
            <person name="Diamond S."/>
            <person name="Andeer P.F."/>
            <person name="Li Z."/>
            <person name="Crits-Christoph A."/>
            <person name="Burstein D."/>
            <person name="Anantharaman K."/>
            <person name="Lane K.R."/>
            <person name="Thomas B.C."/>
            <person name="Pan C."/>
            <person name="Northen T.R."/>
            <person name="Banfield J.F."/>
        </authorList>
    </citation>
    <scope>NUCLEOTIDE SEQUENCE [LARGE SCALE GENOMIC DNA]</scope>
    <source>
        <strain evidence="7">WS_11</strain>
    </source>
</reference>
<dbReference type="SMART" id="SM00327">
    <property type="entry name" value="VWA"/>
    <property type="match status" value="1"/>
</dbReference>
<dbReference type="Pfam" id="PF13519">
    <property type="entry name" value="VWA_2"/>
    <property type="match status" value="1"/>
</dbReference>
<dbReference type="PANTHER" id="PTHR22550:SF5">
    <property type="entry name" value="LEUCINE ZIPPER PROTEIN 4"/>
    <property type="match status" value="1"/>
</dbReference>
<evidence type="ECO:0000256" key="5">
    <source>
        <dbReference type="SAM" id="Phobius"/>
    </source>
</evidence>
<feature type="transmembrane region" description="Helical" evidence="5">
    <location>
        <begin position="194"/>
        <end position="215"/>
    </location>
</feature>
<evidence type="ECO:0000256" key="3">
    <source>
        <dbReference type="ARBA" id="ARBA00022989"/>
    </source>
</evidence>
<feature type="domain" description="VWFA" evidence="6">
    <location>
        <begin position="1"/>
        <end position="172"/>
    </location>
</feature>
<comment type="caution">
    <text evidence="7">The sequence shown here is derived from an EMBL/GenBank/DDBJ whole genome shotgun (WGS) entry which is preliminary data.</text>
</comment>
<evidence type="ECO:0000313" key="7">
    <source>
        <dbReference type="EMBL" id="TMQ70338.1"/>
    </source>
</evidence>
<dbReference type="PANTHER" id="PTHR22550">
    <property type="entry name" value="SPORE GERMINATION PROTEIN"/>
    <property type="match status" value="1"/>
</dbReference>
<keyword evidence="3 5" id="KW-1133">Transmembrane helix</keyword>
<gene>
    <name evidence="7" type="ORF">E6K81_12850</name>
</gene>
<keyword evidence="4 5" id="KW-0472">Membrane</keyword>
<name>A0A538U371_UNCEI</name>
<dbReference type="SUPFAM" id="SSF53300">
    <property type="entry name" value="vWA-like"/>
    <property type="match status" value="1"/>
</dbReference>
<dbReference type="PROSITE" id="PS50234">
    <property type="entry name" value="VWFA"/>
    <property type="match status" value="1"/>
</dbReference>
<protein>
    <submittedName>
        <fullName evidence="7">VWA domain-containing protein</fullName>
    </submittedName>
</protein>
<evidence type="ECO:0000259" key="6">
    <source>
        <dbReference type="PROSITE" id="PS50234"/>
    </source>
</evidence>
<evidence type="ECO:0000256" key="4">
    <source>
        <dbReference type="ARBA" id="ARBA00023136"/>
    </source>
</evidence>
<dbReference type="EMBL" id="VBPB01000233">
    <property type="protein sequence ID" value="TMQ70338.1"/>
    <property type="molecule type" value="Genomic_DNA"/>
</dbReference>
<dbReference type="AlphaFoldDB" id="A0A538U371"/>
<organism evidence="7 8">
    <name type="scientific">Eiseniibacteriota bacterium</name>
    <dbReference type="NCBI Taxonomy" id="2212470"/>
    <lineage>
        <taxon>Bacteria</taxon>
        <taxon>Candidatus Eiseniibacteriota</taxon>
    </lineage>
</organism>
<dbReference type="InterPro" id="IPR050768">
    <property type="entry name" value="UPF0353/GerABKA_families"/>
</dbReference>
<dbReference type="InterPro" id="IPR002035">
    <property type="entry name" value="VWF_A"/>
</dbReference>
<proteinExistence type="predicted"/>
<sequence>SPSMRAEDFRPRNRMYVAKETAREFIRQRPHDRIGLVAFAATAFTQCPLTLDHAVLDELLDGLDFGMAEDGTAIGMGLATCVARLKESRTPSKVVVLLTDGQNNRGAIDPLTGAELARVLGIRVYDPVLGRRMEMVRMDVDEGALREIAHRTGGRFYRALDTDALTGIYAAIDRLERAPIHAIEYKEFVDLGPLLLGCAAALMLLYGLCASTWAFRLP</sequence>
<keyword evidence="1" id="KW-1003">Cell membrane</keyword>
<evidence type="ECO:0000256" key="2">
    <source>
        <dbReference type="ARBA" id="ARBA00022692"/>
    </source>
</evidence>
<dbReference type="InterPro" id="IPR036465">
    <property type="entry name" value="vWFA_dom_sf"/>
</dbReference>